<evidence type="ECO:0000313" key="2">
    <source>
        <dbReference type="Proteomes" id="UP001597083"/>
    </source>
</evidence>
<sequence>MGGTAMVPCETRFLLLVRLAWELRAVPATAVLVVPYYAEPVLYVGCRGGAREPVLAVQRGAHWLLVWRG</sequence>
<feature type="non-terminal residue" evidence="1">
    <location>
        <position position="69"/>
    </location>
</feature>
<evidence type="ECO:0008006" key="3">
    <source>
        <dbReference type="Google" id="ProtNLM"/>
    </source>
</evidence>
<dbReference type="EMBL" id="JBHTIR010002528">
    <property type="protein sequence ID" value="MFD0853894.1"/>
    <property type="molecule type" value="Genomic_DNA"/>
</dbReference>
<dbReference type="Proteomes" id="UP001597083">
    <property type="component" value="Unassembled WGS sequence"/>
</dbReference>
<organism evidence="1 2">
    <name type="scientific">Actinomadura adrarensis</name>
    <dbReference type="NCBI Taxonomy" id="1819600"/>
    <lineage>
        <taxon>Bacteria</taxon>
        <taxon>Bacillati</taxon>
        <taxon>Actinomycetota</taxon>
        <taxon>Actinomycetes</taxon>
        <taxon>Streptosporangiales</taxon>
        <taxon>Thermomonosporaceae</taxon>
        <taxon>Actinomadura</taxon>
    </lineage>
</organism>
<gene>
    <name evidence="1" type="ORF">ACFQ07_16775</name>
</gene>
<reference evidence="2" key="1">
    <citation type="journal article" date="2019" name="Int. J. Syst. Evol. Microbiol.">
        <title>The Global Catalogue of Microorganisms (GCM) 10K type strain sequencing project: providing services to taxonomists for standard genome sequencing and annotation.</title>
        <authorList>
            <consortium name="The Broad Institute Genomics Platform"/>
            <consortium name="The Broad Institute Genome Sequencing Center for Infectious Disease"/>
            <person name="Wu L."/>
            <person name="Ma J."/>
        </authorList>
    </citation>
    <scope>NUCLEOTIDE SEQUENCE [LARGE SCALE GENOMIC DNA]</scope>
    <source>
        <strain evidence="2">JCM 31696</strain>
    </source>
</reference>
<comment type="caution">
    <text evidence="1">The sequence shown here is derived from an EMBL/GenBank/DDBJ whole genome shotgun (WGS) entry which is preliminary data.</text>
</comment>
<evidence type="ECO:0000313" key="1">
    <source>
        <dbReference type="EMBL" id="MFD0853894.1"/>
    </source>
</evidence>
<accession>A0ABW3CJY5</accession>
<name>A0ABW3CJY5_9ACTN</name>
<proteinExistence type="predicted"/>
<protein>
    <recommendedName>
        <fullName evidence="3">Secreted protein</fullName>
    </recommendedName>
</protein>
<keyword evidence="2" id="KW-1185">Reference proteome</keyword>